<dbReference type="Proteomes" id="UP000034086">
    <property type="component" value="Unassembled WGS sequence"/>
</dbReference>
<dbReference type="Pfam" id="PF15738">
    <property type="entry name" value="YafQ_toxin"/>
    <property type="match status" value="1"/>
</dbReference>
<dbReference type="SUPFAM" id="SSF143011">
    <property type="entry name" value="RelE-like"/>
    <property type="match status" value="1"/>
</dbReference>
<dbReference type="InterPro" id="IPR035093">
    <property type="entry name" value="RelE/ParE_toxin_dom_sf"/>
</dbReference>
<reference evidence="1 2" key="1">
    <citation type="journal article" date="2015" name="Nature">
        <title>rRNA introns, odd ribosomes, and small enigmatic genomes across a large radiation of phyla.</title>
        <authorList>
            <person name="Brown C.T."/>
            <person name="Hug L.A."/>
            <person name="Thomas B.C."/>
            <person name="Sharon I."/>
            <person name="Castelle C.J."/>
            <person name="Singh A."/>
            <person name="Wilkins M.J."/>
            <person name="Williams K.H."/>
            <person name="Banfield J.F."/>
        </authorList>
    </citation>
    <scope>NUCLEOTIDE SEQUENCE [LARGE SCALE GENOMIC DNA]</scope>
</reference>
<dbReference type="InterPro" id="IPR004386">
    <property type="entry name" value="Toxin_YafQ-like"/>
</dbReference>
<protein>
    <submittedName>
        <fullName evidence="1">Plasmid stabilization system</fullName>
    </submittedName>
</protein>
<gene>
    <name evidence="1" type="ORF">UX03_C0022G0008</name>
</gene>
<accession>A0A0G1M4J7</accession>
<evidence type="ECO:0000313" key="2">
    <source>
        <dbReference type="Proteomes" id="UP000034086"/>
    </source>
</evidence>
<dbReference type="Gene3D" id="3.30.2310.20">
    <property type="entry name" value="RelE-like"/>
    <property type="match status" value="1"/>
</dbReference>
<dbReference type="EMBL" id="LCKQ01000022">
    <property type="protein sequence ID" value="KKU03129.1"/>
    <property type="molecule type" value="Genomic_DNA"/>
</dbReference>
<sequence length="88" mass="10448">MRIKYHRNFVKNYSKRISPNKNLDRTFRERCGIFVDDPLNPILKNHRLLGAKRHLYAFAITGDIRVVYQKLDSKTVIFVDIGTHNQVY</sequence>
<name>A0A0G1M4J7_9BACT</name>
<comment type="caution">
    <text evidence="1">The sequence shown here is derived from an EMBL/GenBank/DDBJ whole genome shotgun (WGS) entry which is preliminary data.</text>
</comment>
<dbReference type="AlphaFoldDB" id="A0A0G1M4J7"/>
<proteinExistence type="predicted"/>
<organism evidence="1 2">
    <name type="scientific">Candidatus Woesebacteria bacterium GW2011_GWE1_45_18</name>
    <dbReference type="NCBI Taxonomy" id="1618598"/>
    <lineage>
        <taxon>Bacteria</taxon>
        <taxon>Candidatus Woeseibacteriota</taxon>
    </lineage>
</organism>
<evidence type="ECO:0000313" key="1">
    <source>
        <dbReference type="EMBL" id="KKU03129.1"/>
    </source>
</evidence>